<name>A0A7Y6TXS3_9BURK</name>
<dbReference type="InterPro" id="IPR042100">
    <property type="entry name" value="Bug_dom1"/>
</dbReference>
<feature type="signal peptide" evidence="2">
    <location>
        <begin position="1"/>
        <end position="28"/>
    </location>
</feature>
<dbReference type="Gene3D" id="3.40.190.10">
    <property type="entry name" value="Periplasmic binding protein-like II"/>
    <property type="match status" value="1"/>
</dbReference>
<evidence type="ECO:0000313" key="3">
    <source>
        <dbReference type="EMBL" id="NUZ07356.1"/>
    </source>
</evidence>
<dbReference type="InterPro" id="IPR005064">
    <property type="entry name" value="BUG"/>
</dbReference>
<dbReference type="AlphaFoldDB" id="A0A7Y6TXS3"/>
<gene>
    <name evidence="3" type="ORF">HQN59_16455</name>
</gene>
<organism evidence="3 4">
    <name type="scientific">Piscinibacter koreensis</name>
    <dbReference type="NCBI Taxonomy" id="2742824"/>
    <lineage>
        <taxon>Bacteria</taxon>
        <taxon>Pseudomonadati</taxon>
        <taxon>Pseudomonadota</taxon>
        <taxon>Betaproteobacteria</taxon>
        <taxon>Burkholderiales</taxon>
        <taxon>Sphaerotilaceae</taxon>
        <taxon>Piscinibacter</taxon>
    </lineage>
</organism>
<keyword evidence="4" id="KW-1185">Reference proteome</keyword>
<protein>
    <submittedName>
        <fullName evidence="3">Tripartite tricarboxylate transporter substrate binding protein</fullName>
    </submittedName>
</protein>
<dbReference type="SUPFAM" id="SSF53850">
    <property type="entry name" value="Periplasmic binding protein-like II"/>
    <property type="match status" value="1"/>
</dbReference>
<evidence type="ECO:0000256" key="1">
    <source>
        <dbReference type="ARBA" id="ARBA00006987"/>
    </source>
</evidence>
<dbReference type="PIRSF" id="PIRSF017082">
    <property type="entry name" value="YflP"/>
    <property type="match status" value="1"/>
</dbReference>
<dbReference type="EMBL" id="JABWMJ010000007">
    <property type="protein sequence ID" value="NUZ07356.1"/>
    <property type="molecule type" value="Genomic_DNA"/>
</dbReference>
<accession>A0A7Y6TXS3</accession>
<dbReference type="RefSeq" id="WP_176070199.1">
    <property type="nucleotide sequence ID" value="NZ_JABWMJ010000007.1"/>
</dbReference>
<dbReference type="Proteomes" id="UP000529637">
    <property type="component" value="Unassembled WGS sequence"/>
</dbReference>
<dbReference type="PANTHER" id="PTHR42928">
    <property type="entry name" value="TRICARBOXYLATE-BINDING PROTEIN"/>
    <property type="match status" value="1"/>
</dbReference>
<dbReference type="PANTHER" id="PTHR42928:SF5">
    <property type="entry name" value="BLR1237 PROTEIN"/>
    <property type="match status" value="1"/>
</dbReference>
<sequence>MNGRPLATRRAWLGALACAAWAGSDALAADAAGRVLRMIVPQAPGGAADFMARLLANELARTLERPVIVDSRPGGGTVIGTQAVALAPPDGNTFGMVFSPHAINQGMRRKTPYDALADFEPICLGGYSIVVLVAAPDFAASSVDALLRAMRRADPPLQYASLGIGSVSHLAGELLAVEAGVALQHVPYNGSTGIYRALIGGDLPLAFVTLESALPHLRAGRVRALAITSARRAAGFAQIPTIAESLPGFELDGFYGFVAPARTPAAFVDRLAAEIMSALQTPSLRNVLLQSGLVVSVAGPAAFAQFLRRQIEKYALLARRTGITLD</sequence>
<keyword evidence="2" id="KW-0732">Signal</keyword>
<evidence type="ECO:0000256" key="2">
    <source>
        <dbReference type="SAM" id="SignalP"/>
    </source>
</evidence>
<reference evidence="3 4" key="1">
    <citation type="submission" date="2020-06" db="EMBL/GenBank/DDBJ databases">
        <title>Schlegella sp. ID0723 isolated from air conditioner.</title>
        <authorList>
            <person name="Kim D.Y."/>
            <person name="Kim D.-U."/>
        </authorList>
    </citation>
    <scope>NUCLEOTIDE SEQUENCE [LARGE SCALE GENOMIC DNA]</scope>
    <source>
        <strain evidence="3 4">ID0723</strain>
    </source>
</reference>
<dbReference type="Gene3D" id="3.40.190.150">
    <property type="entry name" value="Bordetella uptake gene, domain 1"/>
    <property type="match status" value="1"/>
</dbReference>
<dbReference type="Pfam" id="PF03401">
    <property type="entry name" value="TctC"/>
    <property type="match status" value="1"/>
</dbReference>
<comment type="caution">
    <text evidence="3">The sequence shown here is derived from an EMBL/GenBank/DDBJ whole genome shotgun (WGS) entry which is preliminary data.</text>
</comment>
<feature type="chain" id="PRO_5030771520" evidence="2">
    <location>
        <begin position="29"/>
        <end position="326"/>
    </location>
</feature>
<comment type="similarity">
    <text evidence="1">Belongs to the UPF0065 (bug) family.</text>
</comment>
<proteinExistence type="inferred from homology"/>
<evidence type="ECO:0000313" key="4">
    <source>
        <dbReference type="Proteomes" id="UP000529637"/>
    </source>
</evidence>